<dbReference type="Proteomes" id="UP001430360">
    <property type="component" value="Unassembled WGS sequence"/>
</dbReference>
<sequence length="133" mass="14586">MSYQLNEQFTAALRQFADAAAQFNRLTLENAETLFGLHISTFNDNTNATFAFVNEAIEVRDMDGFKALWPKGAQVARENVERLVSAGQETLGRTVKTHEAIAGLAKSHVESATADVRAEAEKVVKATAKTTKR</sequence>
<gene>
    <name evidence="2" type="ORF">LTT95_00935</name>
</gene>
<evidence type="ECO:0000259" key="1">
    <source>
        <dbReference type="Pfam" id="PF09361"/>
    </source>
</evidence>
<dbReference type="InterPro" id="IPR018968">
    <property type="entry name" value="Phasin"/>
</dbReference>
<proteinExistence type="predicted"/>
<organism evidence="2 3">
    <name type="scientific">Luteimonas fraxinea</name>
    <dbReference type="NCBI Taxonomy" id="2901869"/>
    <lineage>
        <taxon>Bacteria</taxon>
        <taxon>Pseudomonadati</taxon>
        <taxon>Pseudomonadota</taxon>
        <taxon>Gammaproteobacteria</taxon>
        <taxon>Lysobacterales</taxon>
        <taxon>Lysobacteraceae</taxon>
        <taxon>Luteimonas</taxon>
    </lineage>
</organism>
<dbReference type="Pfam" id="PF09361">
    <property type="entry name" value="Phasin_2"/>
    <property type="match status" value="1"/>
</dbReference>
<feature type="domain" description="Phasin" evidence="1">
    <location>
        <begin position="7"/>
        <end position="109"/>
    </location>
</feature>
<reference evidence="2" key="1">
    <citation type="submission" date="2021-12" db="EMBL/GenBank/DDBJ databases">
        <authorList>
            <person name="Ulrich A."/>
        </authorList>
    </citation>
    <scope>NUCLEOTIDE SEQUENCE</scope>
    <source>
        <strain evidence="2">A1P009</strain>
    </source>
</reference>
<evidence type="ECO:0000313" key="2">
    <source>
        <dbReference type="EMBL" id="MCD9095507.1"/>
    </source>
</evidence>
<dbReference type="RefSeq" id="WP_232134049.1">
    <property type="nucleotide sequence ID" value="NZ_CP089507.1"/>
</dbReference>
<reference evidence="2" key="2">
    <citation type="journal article" date="2022" name="Syst. Appl. Microbiol.">
        <title>Physiological and genomic characterisation of Luteimonas fraxinea sp. nov., a bacterial species associated with trees tolerant to ash dieback.</title>
        <authorList>
            <person name="Ulrich K."/>
            <person name="Becker R."/>
            <person name="Behrendt U."/>
            <person name="Kube M."/>
            <person name="Schneck V."/>
            <person name="Ulrich A."/>
        </authorList>
    </citation>
    <scope>NUCLEOTIDE SEQUENCE</scope>
    <source>
        <strain evidence="2">A1P009</strain>
    </source>
</reference>
<comment type="caution">
    <text evidence="2">The sequence shown here is derived from an EMBL/GenBank/DDBJ whole genome shotgun (WGS) entry which is preliminary data.</text>
</comment>
<dbReference type="EMBL" id="JAJQKU010000001">
    <property type="protein sequence ID" value="MCD9095507.1"/>
    <property type="molecule type" value="Genomic_DNA"/>
</dbReference>
<accession>A0ABS8U9C8</accession>
<protein>
    <submittedName>
        <fullName evidence="2">Phasin family protein</fullName>
    </submittedName>
</protein>
<keyword evidence="3" id="KW-1185">Reference proteome</keyword>
<evidence type="ECO:0000313" key="3">
    <source>
        <dbReference type="Proteomes" id="UP001430360"/>
    </source>
</evidence>
<name>A0ABS8U9C8_9GAMM</name>